<dbReference type="InterPro" id="IPR011602">
    <property type="entry name" value="Type_II_PanK_bac"/>
</dbReference>
<keyword evidence="1" id="KW-0963">Cytoplasm</keyword>
<dbReference type="PANTHER" id="PTHR12280:SF20">
    <property type="entry name" value="4'-PHOSPHOPANTETHEINE PHOSPHATASE"/>
    <property type="match status" value="1"/>
</dbReference>
<keyword evidence="4 7" id="KW-0418">Kinase</keyword>
<gene>
    <name evidence="7" type="primary">coaW</name>
    <name evidence="7" type="ORF">ACFSBH_17410</name>
</gene>
<reference evidence="8" key="1">
    <citation type="journal article" date="2019" name="Int. J. Syst. Evol. Microbiol.">
        <title>The Global Catalogue of Microorganisms (GCM) 10K type strain sequencing project: providing services to taxonomists for standard genome sequencing and annotation.</title>
        <authorList>
            <consortium name="The Broad Institute Genomics Platform"/>
            <consortium name="The Broad Institute Genome Sequencing Center for Infectious Disease"/>
            <person name="Wu L."/>
            <person name="Ma J."/>
        </authorList>
    </citation>
    <scope>NUCLEOTIDE SEQUENCE [LARGE SCALE GENOMIC DNA]</scope>
    <source>
        <strain evidence="8">CGMCC 1.12376</strain>
    </source>
</reference>
<name>A0ABW4HUW3_9BACI</name>
<proteinExistence type="predicted"/>
<comment type="caution">
    <text evidence="7">The sequence shown here is derived from an EMBL/GenBank/DDBJ whole genome shotgun (WGS) entry which is preliminary data.</text>
</comment>
<dbReference type="SUPFAM" id="SSF53067">
    <property type="entry name" value="Actin-like ATPase domain"/>
    <property type="match status" value="1"/>
</dbReference>
<dbReference type="EMBL" id="JBHUDE010000156">
    <property type="protein sequence ID" value="MFD1609399.1"/>
    <property type="molecule type" value="Genomic_DNA"/>
</dbReference>
<evidence type="ECO:0000313" key="7">
    <source>
        <dbReference type="EMBL" id="MFD1609399.1"/>
    </source>
</evidence>
<dbReference type="InterPro" id="IPR004567">
    <property type="entry name" value="Type_II_PanK"/>
</dbReference>
<dbReference type="Proteomes" id="UP001597221">
    <property type="component" value="Unassembled WGS sequence"/>
</dbReference>
<keyword evidence="3" id="KW-0547">Nucleotide-binding</keyword>
<keyword evidence="8" id="KW-1185">Reference proteome</keyword>
<dbReference type="PANTHER" id="PTHR12280">
    <property type="entry name" value="PANTOTHENATE KINASE"/>
    <property type="match status" value="1"/>
</dbReference>
<keyword evidence="5" id="KW-0067">ATP-binding</keyword>
<evidence type="ECO:0000256" key="4">
    <source>
        <dbReference type="ARBA" id="ARBA00022777"/>
    </source>
</evidence>
<dbReference type="CDD" id="cd24085">
    <property type="entry name" value="ASKHA_NBD_PanK-II_bac"/>
    <property type="match status" value="1"/>
</dbReference>
<evidence type="ECO:0000313" key="8">
    <source>
        <dbReference type="Proteomes" id="UP001597221"/>
    </source>
</evidence>
<organism evidence="7 8">
    <name type="scientific">Oceanobacillus luteolus</name>
    <dbReference type="NCBI Taxonomy" id="1274358"/>
    <lineage>
        <taxon>Bacteria</taxon>
        <taxon>Bacillati</taxon>
        <taxon>Bacillota</taxon>
        <taxon>Bacilli</taxon>
        <taxon>Bacillales</taxon>
        <taxon>Bacillaceae</taxon>
        <taxon>Oceanobacillus</taxon>
    </lineage>
</organism>
<evidence type="ECO:0000256" key="3">
    <source>
        <dbReference type="ARBA" id="ARBA00022741"/>
    </source>
</evidence>
<dbReference type="NCBIfam" id="NF009842">
    <property type="entry name" value="PRK13317.1"/>
    <property type="match status" value="1"/>
</dbReference>
<evidence type="ECO:0000256" key="6">
    <source>
        <dbReference type="ARBA" id="ARBA00022993"/>
    </source>
</evidence>
<keyword evidence="6" id="KW-0173">Coenzyme A biosynthesis</keyword>
<evidence type="ECO:0000256" key="2">
    <source>
        <dbReference type="ARBA" id="ARBA00022679"/>
    </source>
</evidence>
<dbReference type="InterPro" id="IPR043129">
    <property type="entry name" value="ATPase_NBD"/>
</dbReference>
<evidence type="ECO:0000256" key="1">
    <source>
        <dbReference type="ARBA" id="ARBA00022490"/>
    </source>
</evidence>
<dbReference type="PIRSF" id="PIRSF036940">
    <property type="entry name" value="PanK_bac_aCoA"/>
    <property type="match status" value="1"/>
</dbReference>
<evidence type="ECO:0000256" key="5">
    <source>
        <dbReference type="ARBA" id="ARBA00022840"/>
    </source>
</evidence>
<dbReference type="Pfam" id="PF03630">
    <property type="entry name" value="Fumble"/>
    <property type="match status" value="1"/>
</dbReference>
<protein>
    <submittedName>
        <fullName evidence="7">Type II pantothenate kinase</fullName>
        <ecNumber evidence="7">2.7.1.33</ecNumber>
    </submittedName>
</protein>
<keyword evidence="2 7" id="KW-0808">Transferase</keyword>
<sequence length="265" mass="28759">MKRIGIDAGGSLIKLAYEEKGLLHVKTYSYNQQEQLAKWLQMLAPDAHIYGTGGRWNQLKASMKQPNHTVEEFTAIVQGTNYLLEEFPEKIDEYILVSIGTGTSIFHVKGQSFERVLGSGVGGGTLMGLGSLIAKGKSFRELVELSAKGNHQNSDLLVKDIYGEQHAPLTGELTAANFGKVHLQEEHSEADLLRSLTQLIGEVILSLAGNVAAIKGIGKIVFVGSTVEGNKPLQEVFLSFQEMLSYQPIFPDKAAYAGAIGALLE</sequence>
<dbReference type="EC" id="2.7.1.33" evidence="7"/>
<dbReference type="Gene3D" id="6.10.10.60">
    <property type="match status" value="1"/>
</dbReference>
<accession>A0ABW4HUW3</accession>
<dbReference type="Gene3D" id="3.30.420.40">
    <property type="match status" value="2"/>
</dbReference>
<dbReference type="GO" id="GO:0004594">
    <property type="term" value="F:pantothenate kinase activity"/>
    <property type="evidence" value="ECO:0007669"/>
    <property type="project" value="UniProtKB-EC"/>
</dbReference>
<dbReference type="RefSeq" id="WP_251516284.1">
    <property type="nucleotide sequence ID" value="NZ_JAMBON010000034.1"/>
</dbReference>